<dbReference type="Pfam" id="PF01381">
    <property type="entry name" value="HTH_3"/>
    <property type="match status" value="1"/>
</dbReference>
<accession>A0A2V4WTP6</accession>
<reference evidence="3 4" key="1">
    <citation type="submission" date="2018-06" db="EMBL/GenBank/DDBJ databases">
        <title>Genomic Encyclopedia of Type Strains, Phase III (KMG-III): the genomes of soil and plant-associated and newly described type strains.</title>
        <authorList>
            <person name="Whitman W."/>
        </authorList>
    </citation>
    <scope>NUCLEOTIDE SEQUENCE [LARGE SCALE GENOMIC DNA]</scope>
    <source>
        <strain evidence="3 4">CECT 7945</strain>
    </source>
</reference>
<dbReference type="AlphaFoldDB" id="A0A2V4WTP6"/>
<keyword evidence="1" id="KW-0238">DNA-binding</keyword>
<dbReference type="GO" id="GO:0003677">
    <property type="term" value="F:DNA binding"/>
    <property type="evidence" value="ECO:0007669"/>
    <property type="project" value="UniProtKB-KW"/>
</dbReference>
<dbReference type="InterPro" id="IPR010982">
    <property type="entry name" value="Lambda_DNA-bd_dom_sf"/>
</dbReference>
<dbReference type="OrthoDB" id="4762426at2"/>
<dbReference type="RefSeq" id="WP_158525011.1">
    <property type="nucleotide sequence ID" value="NZ_BMWQ01000023.1"/>
</dbReference>
<comment type="caution">
    <text evidence="3">The sequence shown here is derived from an EMBL/GenBank/DDBJ whole genome shotgun (WGS) entry which is preliminary data.</text>
</comment>
<name>A0A2V4WTP6_9FLAO</name>
<proteinExistence type="predicted"/>
<dbReference type="PANTHER" id="PTHR46558">
    <property type="entry name" value="TRACRIPTIONAL REGULATORY PROTEIN-RELATED-RELATED"/>
    <property type="match status" value="1"/>
</dbReference>
<dbReference type="EMBL" id="QJTD01000022">
    <property type="protein sequence ID" value="PYE78767.1"/>
    <property type="molecule type" value="Genomic_DNA"/>
</dbReference>
<keyword evidence="4" id="KW-1185">Reference proteome</keyword>
<evidence type="ECO:0000256" key="1">
    <source>
        <dbReference type="ARBA" id="ARBA00023125"/>
    </source>
</evidence>
<dbReference type="Gene3D" id="1.10.260.40">
    <property type="entry name" value="lambda repressor-like DNA-binding domains"/>
    <property type="match status" value="1"/>
</dbReference>
<organism evidence="3 4">
    <name type="scientific">Winogradskyella epiphytica</name>
    <dbReference type="NCBI Taxonomy" id="262005"/>
    <lineage>
        <taxon>Bacteria</taxon>
        <taxon>Pseudomonadati</taxon>
        <taxon>Bacteroidota</taxon>
        <taxon>Flavobacteriia</taxon>
        <taxon>Flavobacteriales</taxon>
        <taxon>Flavobacteriaceae</taxon>
        <taxon>Winogradskyella</taxon>
    </lineage>
</organism>
<dbReference type="CDD" id="cd00093">
    <property type="entry name" value="HTH_XRE"/>
    <property type="match status" value="1"/>
</dbReference>
<protein>
    <submittedName>
        <fullName evidence="3">Helix-turn-helix protein</fullName>
    </submittedName>
</protein>
<gene>
    <name evidence="3" type="ORF">DFQ11_1222</name>
</gene>
<dbReference type="SUPFAM" id="SSF47413">
    <property type="entry name" value="lambda repressor-like DNA-binding domains"/>
    <property type="match status" value="1"/>
</dbReference>
<dbReference type="PANTHER" id="PTHR46558:SF11">
    <property type="entry name" value="HTH-TYPE TRANSCRIPTIONAL REGULATOR XRE"/>
    <property type="match status" value="1"/>
</dbReference>
<evidence type="ECO:0000313" key="4">
    <source>
        <dbReference type="Proteomes" id="UP000248054"/>
    </source>
</evidence>
<sequence length="109" mass="12405">MKKSIGDFIHNLRTESGLTLTQLGAKLDIDSGALSKIENGKKRLDEKTLPKLAEVFELDLDELKEEYISEQIAYKVFESGCSNKVLNLAEEKIVYIKQQNLTQTKIKFQ</sequence>
<evidence type="ECO:0000259" key="2">
    <source>
        <dbReference type="PROSITE" id="PS50943"/>
    </source>
</evidence>
<dbReference type="SMART" id="SM00530">
    <property type="entry name" value="HTH_XRE"/>
    <property type="match status" value="1"/>
</dbReference>
<evidence type="ECO:0000313" key="3">
    <source>
        <dbReference type="EMBL" id="PYE78767.1"/>
    </source>
</evidence>
<dbReference type="InterPro" id="IPR001387">
    <property type="entry name" value="Cro/C1-type_HTH"/>
</dbReference>
<dbReference type="PROSITE" id="PS50943">
    <property type="entry name" value="HTH_CROC1"/>
    <property type="match status" value="1"/>
</dbReference>
<dbReference type="Proteomes" id="UP000248054">
    <property type="component" value="Unassembled WGS sequence"/>
</dbReference>
<feature type="domain" description="HTH cro/C1-type" evidence="2">
    <location>
        <begin position="9"/>
        <end position="63"/>
    </location>
</feature>